<protein>
    <submittedName>
        <fullName evidence="6">Isoprenylcysteine carboxylmethyltransferase family protein</fullName>
        <ecNumber evidence="6">2.1.1.100</ecNumber>
        <ecNumber evidence="6">2.1.1.334</ecNumber>
    </submittedName>
</protein>
<reference evidence="6" key="1">
    <citation type="submission" date="2024-01" db="EMBL/GenBank/DDBJ databases">
        <title>Bank of Algae and Cyanobacteria of the Azores (BACA) strain genomes.</title>
        <authorList>
            <person name="Luz R."/>
            <person name="Cordeiro R."/>
            <person name="Fonseca A."/>
            <person name="Goncalves V."/>
        </authorList>
    </citation>
    <scope>NUCLEOTIDE SEQUENCE</scope>
    <source>
        <strain evidence="6">BACA0141</strain>
    </source>
</reference>
<comment type="caution">
    <text evidence="6">The sequence shown here is derived from an EMBL/GenBank/DDBJ whole genome shotgun (WGS) entry which is preliminary data.</text>
</comment>
<proteinExistence type="predicted"/>
<dbReference type="EC" id="2.1.1.100" evidence="6"/>
<keyword evidence="7" id="KW-1185">Reference proteome</keyword>
<dbReference type="GO" id="GO:0004671">
    <property type="term" value="F:protein C-terminal S-isoprenylcysteine carboxyl O-methyltransferase activity"/>
    <property type="evidence" value="ECO:0007669"/>
    <property type="project" value="UniProtKB-EC"/>
</dbReference>
<dbReference type="AlphaFoldDB" id="A0AAW9PY28"/>
<dbReference type="Gene3D" id="1.20.120.1630">
    <property type="match status" value="1"/>
</dbReference>
<accession>A0AAW9PY28</accession>
<dbReference type="EC" id="2.1.1.334" evidence="6"/>
<dbReference type="GO" id="GO:0012505">
    <property type="term" value="C:endomembrane system"/>
    <property type="evidence" value="ECO:0007669"/>
    <property type="project" value="UniProtKB-SubCell"/>
</dbReference>
<evidence type="ECO:0000313" key="7">
    <source>
        <dbReference type="Proteomes" id="UP001333818"/>
    </source>
</evidence>
<sequence length="169" mass="19316">MKLLSDMGFTGDWWRGSRGEYWVIAQILLFIVFAVLPTYRPSIVDGAPVWQYASWSLTVVFGLWAIFLLGRSLFDLGQNLTPLPHPREDGQLVQTGIYGIVRHPLYSGVVFLALTYASWQMSVVHGLGAIALLLFFDAKANKEEVWLTEKFPNYVNYRSVVKKLIPWIY</sequence>
<feature type="transmembrane region" description="Helical" evidence="5">
    <location>
        <begin position="52"/>
        <end position="74"/>
    </location>
</feature>
<keyword evidence="2 5" id="KW-0812">Transmembrane</keyword>
<dbReference type="GO" id="GO:0032259">
    <property type="term" value="P:methylation"/>
    <property type="evidence" value="ECO:0007669"/>
    <property type="project" value="UniProtKB-KW"/>
</dbReference>
<dbReference type="Proteomes" id="UP001333818">
    <property type="component" value="Unassembled WGS sequence"/>
</dbReference>
<feature type="transmembrane region" description="Helical" evidence="5">
    <location>
        <begin position="119"/>
        <end position="136"/>
    </location>
</feature>
<dbReference type="PANTHER" id="PTHR12714">
    <property type="entry name" value="PROTEIN-S ISOPRENYLCYSTEINE O-METHYLTRANSFERASE"/>
    <property type="match status" value="1"/>
</dbReference>
<organism evidence="6 7">
    <name type="scientific">Tumidithrix elongata BACA0141</name>
    <dbReference type="NCBI Taxonomy" id="2716417"/>
    <lineage>
        <taxon>Bacteria</taxon>
        <taxon>Bacillati</taxon>
        <taxon>Cyanobacteriota</taxon>
        <taxon>Cyanophyceae</taxon>
        <taxon>Pseudanabaenales</taxon>
        <taxon>Pseudanabaenaceae</taxon>
        <taxon>Tumidithrix</taxon>
        <taxon>Tumidithrix elongata</taxon>
    </lineage>
</organism>
<evidence type="ECO:0000313" key="6">
    <source>
        <dbReference type="EMBL" id="MEE3717746.1"/>
    </source>
</evidence>
<keyword evidence="3 5" id="KW-1133">Transmembrane helix</keyword>
<feature type="transmembrane region" description="Helical" evidence="5">
    <location>
        <begin position="21"/>
        <end position="40"/>
    </location>
</feature>
<comment type="subcellular location">
    <subcellularLocation>
        <location evidence="1">Endomembrane system</location>
        <topology evidence="1">Multi-pass membrane protein</topology>
    </subcellularLocation>
</comment>
<dbReference type="RefSeq" id="WP_330484177.1">
    <property type="nucleotide sequence ID" value="NZ_JAZBJZ010000051.1"/>
</dbReference>
<dbReference type="InterPro" id="IPR007318">
    <property type="entry name" value="Phopholipid_MeTrfase"/>
</dbReference>
<keyword evidence="4 5" id="KW-0472">Membrane</keyword>
<dbReference type="EMBL" id="JAZBJZ010000051">
    <property type="protein sequence ID" value="MEE3717746.1"/>
    <property type="molecule type" value="Genomic_DNA"/>
</dbReference>
<evidence type="ECO:0000256" key="1">
    <source>
        <dbReference type="ARBA" id="ARBA00004127"/>
    </source>
</evidence>
<evidence type="ECO:0000256" key="5">
    <source>
        <dbReference type="SAM" id="Phobius"/>
    </source>
</evidence>
<evidence type="ECO:0000256" key="4">
    <source>
        <dbReference type="ARBA" id="ARBA00023136"/>
    </source>
</evidence>
<gene>
    <name evidence="6" type="ORF">V2H45_13475</name>
</gene>
<keyword evidence="6" id="KW-0808">Transferase</keyword>
<name>A0AAW9PY28_9CYAN</name>
<evidence type="ECO:0000256" key="2">
    <source>
        <dbReference type="ARBA" id="ARBA00022692"/>
    </source>
</evidence>
<evidence type="ECO:0000256" key="3">
    <source>
        <dbReference type="ARBA" id="ARBA00022989"/>
    </source>
</evidence>
<keyword evidence="6" id="KW-0489">Methyltransferase</keyword>
<dbReference type="PANTHER" id="PTHR12714:SF24">
    <property type="entry name" value="SLR1182 PROTEIN"/>
    <property type="match status" value="1"/>
</dbReference>
<dbReference type="Pfam" id="PF04191">
    <property type="entry name" value="PEMT"/>
    <property type="match status" value="1"/>
</dbReference>